<dbReference type="EMBL" id="JXUW01000007">
    <property type="protein sequence ID" value="KJE77157.1"/>
    <property type="molecule type" value="Genomic_DNA"/>
</dbReference>
<dbReference type="GO" id="GO:0003700">
    <property type="term" value="F:DNA-binding transcription factor activity"/>
    <property type="evidence" value="ECO:0007669"/>
    <property type="project" value="TreeGrafter"/>
</dbReference>
<dbReference type="STRING" id="1121877.FEAC_10870"/>
<reference evidence="6 7" key="1">
    <citation type="submission" date="2015-01" db="EMBL/GenBank/DDBJ databases">
        <title>Draft genome of the acidophilic iron oxidizer Ferrimicrobium acidiphilum strain T23.</title>
        <authorList>
            <person name="Poehlein A."/>
            <person name="Eisen S."/>
            <person name="Schloemann M."/>
            <person name="Johnson B.D."/>
            <person name="Daniel R."/>
            <person name="Muehling M."/>
        </authorList>
    </citation>
    <scope>NUCLEOTIDE SEQUENCE [LARGE SCALE GENOMIC DNA]</scope>
    <source>
        <strain evidence="6 7">T23</strain>
    </source>
</reference>
<dbReference type="GO" id="GO:0003677">
    <property type="term" value="F:DNA binding"/>
    <property type="evidence" value="ECO:0007669"/>
    <property type="project" value="UniProtKB-KW"/>
</dbReference>
<proteinExistence type="predicted"/>
<dbReference type="eggNOG" id="COG1414">
    <property type="taxonomic scope" value="Bacteria"/>
</dbReference>
<dbReference type="Gene3D" id="3.30.450.40">
    <property type="match status" value="1"/>
</dbReference>
<sequence>MDAAPTLRTRQPGSEIAVLAKMAQLLDVLASQPTLTSAELGSRLGMPRTTVHRIIQTLVAQEMLTPTHEPGPRLIRWSQRALQVGGLRSASGPVLDRLVKTFGETTSVFVPSGATRICIARRKGTEAVRHNINVGDSVPIHVGSAGRILLTWLEDEEREALIENSHRLSGVAIVQPIPDWTEIRRQGWTATIGERDPVLASVSVPVFGPDMRVIAALSLSGPRLRFSEDRIVTAAEALKHEAALISAQIEVDQ</sequence>
<evidence type="ECO:0000256" key="3">
    <source>
        <dbReference type="ARBA" id="ARBA00023163"/>
    </source>
</evidence>
<evidence type="ECO:0000256" key="1">
    <source>
        <dbReference type="ARBA" id="ARBA00023015"/>
    </source>
</evidence>
<dbReference type="PANTHER" id="PTHR30136:SF39">
    <property type="entry name" value="TRANSCRIPTIONAL REGULATORY PROTEIN"/>
    <property type="match status" value="1"/>
</dbReference>
<dbReference type="InterPro" id="IPR036390">
    <property type="entry name" value="WH_DNA-bd_sf"/>
</dbReference>
<organism evidence="6 7">
    <name type="scientific">Ferrimicrobium acidiphilum DSM 19497</name>
    <dbReference type="NCBI Taxonomy" id="1121877"/>
    <lineage>
        <taxon>Bacteria</taxon>
        <taxon>Bacillati</taxon>
        <taxon>Actinomycetota</taxon>
        <taxon>Acidimicrobiia</taxon>
        <taxon>Acidimicrobiales</taxon>
        <taxon>Acidimicrobiaceae</taxon>
        <taxon>Ferrimicrobium</taxon>
    </lineage>
</organism>
<feature type="domain" description="HTH iclR-type" evidence="4">
    <location>
        <begin position="16"/>
        <end position="72"/>
    </location>
</feature>
<dbReference type="PATRIC" id="fig|1121877.4.peg.1190"/>
<dbReference type="InterPro" id="IPR014757">
    <property type="entry name" value="Tscrpt_reg_IclR_C"/>
</dbReference>
<dbReference type="PROSITE" id="PS51077">
    <property type="entry name" value="HTH_ICLR"/>
    <property type="match status" value="1"/>
</dbReference>
<name>A0A0D8FY03_9ACTN</name>
<evidence type="ECO:0000313" key="7">
    <source>
        <dbReference type="Proteomes" id="UP000032336"/>
    </source>
</evidence>
<keyword evidence="1" id="KW-0805">Transcription regulation</keyword>
<dbReference type="PROSITE" id="PS51078">
    <property type="entry name" value="ICLR_ED"/>
    <property type="match status" value="1"/>
</dbReference>
<dbReference type="PANTHER" id="PTHR30136">
    <property type="entry name" value="HELIX-TURN-HELIX TRANSCRIPTIONAL REGULATOR, ICLR FAMILY"/>
    <property type="match status" value="1"/>
</dbReference>
<dbReference type="InterPro" id="IPR050707">
    <property type="entry name" value="HTH_MetabolicPath_Reg"/>
</dbReference>
<dbReference type="Gene3D" id="1.10.10.10">
    <property type="entry name" value="Winged helix-like DNA-binding domain superfamily/Winged helix DNA-binding domain"/>
    <property type="match status" value="1"/>
</dbReference>
<keyword evidence="2" id="KW-0238">DNA-binding</keyword>
<dbReference type="AlphaFoldDB" id="A0A0D8FY03"/>
<dbReference type="GeneID" id="78372329"/>
<accession>A0A0D8FY03</accession>
<dbReference type="SUPFAM" id="SSF55781">
    <property type="entry name" value="GAF domain-like"/>
    <property type="match status" value="1"/>
</dbReference>
<gene>
    <name evidence="6" type="primary">kipR</name>
    <name evidence="6" type="ORF">FEAC_10870</name>
</gene>
<evidence type="ECO:0000313" key="6">
    <source>
        <dbReference type="EMBL" id="KJE77157.1"/>
    </source>
</evidence>
<feature type="domain" description="IclR-ED" evidence="5">
    <location>
        <begin position="73"/>
        <end position="251"/>
    </location>
</feature>
<dbReference type="InterPro" id="IPR005471">
    <property type="entry name" value="Tscrpt_reg_IclR_N"/>
</dbReference>
<dbReference type="Pfam" id="PF09339">
    <property type="entry name" value="HTH_IclR"/>
    <property type="match status" value="1"/>
</dbReference>
<dbReference type="RefSeq" id="WP_052565667.1">
    <property type="nucleotide sequence ID" value="NZ_JQKF01000007.1"/>
</dbReference>
<dbReference type="GO" id="GO:0045892">
    <property type="term" value="P:negative regulation of DNA-templated transcription"/>
    <property type="evidence" value="ECO:0007669"/>
    <property type="project" value="TreeGrafter"/>
</dbReference>
<dbReference type="Pfam" id="PF01614">
    <property type="entry name" value="IclR_C"/>
    <property type="match status" value="1"/>
</dbReference>
<comment type="caution">
    <text evidence="6">The sequence shown here is derived from an EMBL/GenBank/DDBJ whole genome shotgun (WGS) entry which is preliminary data.</text>
</comment>
<dbReference type="Proteomes" id="UP000032336">
    <property type="component" value="Unassembled WGS sequence"/>
</dbReference>
<evidence type="ECO:0000259" key="4">
    <source>
        <dbReference type="PROSITE" id="PS51077"/>
    </source>
</evidence>
<keyword evidence="7" id="KW-1185">Reference proteome</keyword>
<dbReference type="SUPFAM" id="SSF46785">
    <property type="entry name" value="Winged helix' DNA-binding domain"/>
    <property type="match status" value="1"/>
</dbReference>
<keyword evidence="3" id="KW-0804">Transcription</keyword>
<evidence type="ECO:0000259" key="5">
    <source>
        <dbReference type="PROSITE" id="PS51078"/>
    </source>
</evidence>
<dbReference type="InterPro" id="IPR029016">
    <property type="entry name" value="GAF-like_dom_sf"/>
</dbReference>
<protein>
    <submittedName>
        <fullName evidence="6">HTH-type transcriptional regulator KipR</fullName>
    </submittedName>
</protein>
<dbReference type="InterPro" id="IPR036388">
    <property type="entry name" value="WH-like_DNA-bd_sf"/>
</dbReference>
<evidence type="ECO:0000256" key="2">
    <source>
        <dbReference type="ARBA" id="ARBA00023125"/>
    </source>
</evidence>
<dbReference type="SMART" id="SM00346">
    <property type="entry name" value="HTH_ICLR"/>
    <property type="match status" value="1"/>
</dbReference>